<protein>
    <recommendedName>
        <fullName evidence="2">RBR-type E3 ubiquitin transferase</fullName>
        <ecNumber evidence="2">2.3.2.31</ecNumber>
    </recommendedName>
</protein>
<dbReference type="InterPro" id="IPR002867">
    <property type="entry name" value="IBR_dom"/>
</dbReference>
<dbReference type="InterPro" id="IPR044066">
    <property type="entry name" value="TRIAD_supradom"/>
</dbReference>
<comment type="catalytic activity">
    <reaction evidence="1">
        <text>[E2 ubiquitin-conjugating enzyme]-S-ubiquitinyl-L-cysteine + [acceptor protein]-L-lysine = [E2 ubiquitin-conjugating enzyme]-L-cysteine + [acceptor protein]-N(6)-ubiquitinyl-L-lysine.</text>
        <dbReference type="EC" id="2.3.2.31"/>
    </reaction>
</comment>
<name>A0A814TZ88_ADIRI</name>
<keyword evidence="13" id="KW-1185">Reference proteome</keyword>
<dbReference type="SUPFAM" id="SSF57850">
    <property type="entry name" value="RING/U-box"/>
    <property type="match status" value="3"/>
</dbReference>
<dbReference type="OrthoDB" id="5282002at2759"/>
<dbReference type="InterPro" id="IPR043145">
    <property type="entry name" value="Znf_ZZ_sf"/>
</dbReference>
<dbReference type="SMART" id="SM00291">
    <property type="entry name" value="ZnF_ZZ"/>
    <property type="match status" value="1"/>
</dbReference>
<dbReference type="EMBL" id="CAJNOR010000058">
    <property type="protein sequence ID" value="CAF0778030.1"/>
    <property type="molecule type" value="Genomic_DNA"/>
</dbReference>
<dbReference type="PANTHER" id="PTHR11685">
    <property type="entry name" value="RBR FAMILY RING FINGER AND IBR DOMAIN-CONTAINING"/>
    <property type="match status" value="1"/>
</dbReference>
<keyword evidence="8" id="KW-0862">Zinc</keyword>
<dbReference type="EC" id="2.3.2.31" evidence="2"/>
<keyword evidence="4" id="KW-0479">Metal-binding</keyword>
<evidence type="ECO:0000256" key="6">
    <source>
        <dbReference type="ARBA" id="ARBA00022771"/>
    </source>
</evidence>
<dbReference type="SMART" id="SM00647">
    <property type="entry name" value="IBR"/>
    <property type="match status" value="1"/>
</dbReference>
<dbReference type="Proteomes" id="UP000663852">
    <property type="component" value="Unassembled WGS sequence"/>
</dbReference>
<evidence type="ECO:0000259" key="10">
    <source>
        <dbReference type="PROSITE" id="PS51873"/>
    </source>
</evidence>
<keyword evidence="7" id="KW-0833">Ubl conjugation pathway</keyword>
<dbReference type="GO" id="GO:0061630">
    <property type="term" value="F:ubiquitin protein ligase activity"/>
    <property type="evidence" value="ECO:0007669"/>
    <property type="project" value="UniProtKB-EC"/>
</dbReference>
<dbReference type="PROSITE" id="PS51873">
    <property type="entry name" value="TRIAD"/>
    <property type="match status" value="1"/>
</dbReference>
<dbReference type="CDD" id="cd20335">
    <property type="entry name" value="BRcat_RBR"/>
    <property type="match status" value="1"/>
</dbReference>
<evidence type="ECO:0000313" key="13">
    <source>
        <dbReference type="Proteomes" id="UP000663828"/>
    </source>
</evidence>
<evidence type="ECO:0000256" key="7">
    <source>
        <dbReference type="ARBA" id="ARBA00022786"/>
    </source>
</evidence>
<feature type="domain" description="RING-type" evidence="10">
    <location>
        <begin position="356"/>
        <end position="631"/>
    </location>
</feature>
<evidence type="ECO:0000256" key="3">
    <source>
        <dbReference type="ARBA" id="ARBA00022679"/>
    </source>
</evidence>
<dbReference type="EMBL" id="CAJNOJ010000127">
    <property type="protein sequence ID" value="CAF1164850.1"/>
    <property type="molecule type" value="Genomic_DNA"/>
</dbReference>
<reference evidence="12" key="1">
    <citation type="submission" date="2021-02" db="EMBL/GenBank/DDBJ databases">
        <authorList>
            <person name="Nowell W R."/>
        </authorList>
    </citation>
    <scope>NUCLEOTIDE SEQUENCE</scope>
</reference>
<keyword evidence="3" id="KW-0808">Transferase</keyword>
<feature type="compositionally biased region" description="Polar residues" evidence="9">
    <location>
        <begin position="98"/>
        <end position="110"/>
    </location>
</feature>
<feature type="region of interest" description="Disordered" evidence="9">
    <location>
        <begin position="87"/>
        <end position="110"/>
    </location>
</feature>
<dbReference type="Pfam" id="PF01485">
    <property type="entry name" value="IBR"/>
    <property type="match status" value="1"/>
</dbReference>
<dbReference type="InterPro" id="IPR000433">
    <property type="entry name" value="Znf_ZZ"/>
</dbReference>
<evidence type="ECO:0000313" key="11">
    <source>
        <dbReference type="EMBL" id="CAF0778030.1"/>
    </source>
</evidence>
<keyword evidence="6" id="KW-0863">Zinc-finger</keyword>
<evidence type="ECO:0000256" key="2">
    <source>
        <dbReference type="ARBA" id="ARBA00012251"/>
    </source>
</evidence>
<gene>
    <name evidence="12" type="ORF">EDS130_LOCUS23352</name>
    <name evidence="11" type="ORF">XAT740_LOCUS1814</name>
</gene>
<evidence type="ECO:0000256" key="9">
    <source>
        <dbReference type="SAM" id="MobiDB-lite"/>
    </source>
</evidence>
<evidence type="ECO:0000256" key="5">
    <source>
        <dbReference type="ARBA" id="ARBA00022737"/>
    </source>
</evidence>
<proteinExistence type="predicted"/>
<accession>A0A814TZ88</accession>
<organism evidence="12 14">
    <name type="scientific">Adineta ricciae</name>
    <name type="common">Rotifer</name>
    <dbReference type="NCBI Taxonomy" id="249248"/>
    <lineage>
        <taxon>Eukaryota</taxon>
        <taxon>Metazoa</taxon>
        <taxon>Spiralia</taxon>
        <taxon>Gnathifera</taxon>
        <taxon>Rotifera</taxon>
        <taxon>Eurotatoria</taxon>
        <taxon>Bdelloidea</taxon>
        <taxon>Adinetida</taxon>
        <taxon>Adinetidae</taxon>
        <taxon>Adineta</taxon>
    </lineage>
</organism>
<dbReference type="Gene3D" id="3.30.60.90">
    <property type="match status" value="1"/>
</dbReference>
<evidence type="ECO:0000313" key="14">
    <source>
        <dbReference type="Proteomes" id="UP000663852"/>
    </source>
</evidence>
<dbReference type="InterPro" id="IPR031127">
    <property type="entry name" value="E3_UB_ligase_RBR"/>
</dbReference>
<evidence type="ECO:0000256" key="8">
    <source>
        <dbReference type="ARBA" id="ARBA00022833"/>
    </source>
</evidence>
<keyword evidence="5" id="KW-0677">Repeat</keyword>
<evidence type="ECO:0000256" key="4">
    <source>
        <dbReference type="ARBA" id="ARBA00022723"/>
    </source>
</evidence>
<dbReference type="GO" id="GO:0016567">
    <property type="term" value="P:protein ubiquitination"/>
    <property type="evidence" value="ECO:0007669"/>
    <property type="project" value="InterPro"/>
</dbReference>
<dbReference type="GO" id="GO:0008270">
    <property type="term" value="F:zinc ion binding"/>
    <property type="evidence" value="ECO:0007669"/>
    <property type="project" value="UniProtKB-KW"/>
</dbReference>
<dbReference type="Proteomes" id="UP000663828">
    <property type="component" value="Unassembled WGS sequence"/>
</dbReference>
<dbReference type="AlphaFoldDB" id="A0A814TZ88"/>
<evidence type="ECO:0000313" key="12">
    <source>
        <dbReference type="EMBL" id="CAF1164850.1"/>
    </source>
</evidence>
<evidence type="ECO:0000256" key="1">
    <source>
        <dbReference type="ARBA" id="ARBA00001798"/>
    </source>
</evidence>
<comment type="caution">
    <text evidence="12">The sequence shown here is derived from an EMBL/GenBank/DDBJ whole genome shotgun (WGS) entry which is preliminary data.</text>
</comment>
<sequence>MNRLYPSLDSVADQPAATNYRQTASHHQSSESIDGFYDCSKDLPVDTHSLTTSTLNARDSSSDQCPLCNQTFKNLAEHVQQCLAEDDRKNNEHRGASSIPQNDVQSASAPSKKSTRDCIWCFKSVPEKHYAAHVQTCIPQSPDDLDMQTSNERMMKDSCLNCASTINPNDGTAFLIPCPSRHVYCKKCLLKSLNAFLESQSTPVCHSMFCDYQLSRYDLSSITLEPDTYQRLLTLVQNQQRPQCPRCRFYIDPDTMGDFRYHVETCDLEESALCNYCHCPYALALFDDHVRQCRNESMHRQQKLVEFILPRIKYPFTAQQIDFFIEIQKKYRRPIDARSIVDALADFNATFPLELPTRTCDACADSYLYDDIYVFGCPDNHKLCYNCYERSCRIKKDNKEILTCGMCNYQLTYGELKYLRVSPAQRDEFVEYQVQKTFENYAGSGKGVIKCPNTNCKWAFEPENPREQFCVVCQMCHHEFCSLCNDQYHYRTDCQQLAEITQQWYFWCNTERGHYLERKAREDATYAARLKEFQRQQKENRTRNAGLQKRYRELLADEKYKEKNCRLCPHCNRVVQHMGGCSSMICGQDFHGGNNQSGCGQNFTWESAKKYVPTTDRNPEDVMPDFHNPRNKLVVHNVTCDACQKTVRGIRFDCIHCPLLTYCEDCEQKHTLLHSNQNEQAGSRQHVFRLIMTPDTA</sequence>